<proteinExistence type="predicted"/>
<gene>
    <name evidence="1" type="ORF">RGQ30_25590</name>
</gene>
<evidence type="ECO:0000313" key="1">
    <source>
        <dbReference type="EMBL" id="BET27058.1"/>
    </source>
</evidence>
<dbReference type="Gene3D" id="3.90.1720.10">
    <property type="entry name" value="endopeptidase domain like (from Nostoc punctiforme)"/>
    <property type="match status" value="1"/>
</dbReference>
<dbReference type="SUPFAM" id="SSF54001">
    <property type="entry name" value="Cysteine proteinases"/>
    <property type="match status" value="1"/>
</dbReference>
<dbReference type="AlphaFoldDB" id="A0AA86MBU4"/>
<protein>
    <recommendedName>
        <fullName evidence="3">Distant relative of cell wall-associated hydrolase</fullName>
    </recommendedName>
</protein>
<dbReference type="KEGG" id="lto:RGQ30_25590"/>
<sequence>MLSSIQAADIIVTNSGNLQSRGIQGVTCASYSHAILVLNNSFCIEATPQFGVARVALSEVLNGATKVDLFRYRGITHFYADKVCNSIIRYEGKPYDFRGAVRSAISSGCSNVKRLLPATVLIEVADEVLKDQSAHDSQFYCSELIVRAFEMAGLFVTKYPAHAVSPGGLVKSESLKFVKALKS</sequence>
<dbReference type="EMBL" id="AP028947">
    <property type="protein sequence ID" value="BET27058.1"/>
    <property type="molecule type" value="Genomic_DNA"/>
</dbReference>
<dbReference type="InterPro" id="IPR038765">
    <property type="entry name" value="Papain-like_cys_pep_sf"/>
</dbReference>
<evidence type="ECO:0008006" key="3">
    <source>
        <dbReference type="Google" id="ProtNLM"/>
    </source>
</evidence>
<organism evidence="1 2">
    <name type="scientific">Limnobacter thiooxidans</name>
    <dbReference type="NCBI Taxonomy" id="131080"/>
    <lineage>
        <taxon>Bacteria</taxon>
        <taxon>Pseudomonadati</taxon>
        <taxon>Pseudomonadota</taxon>
        <taxon>Betaproteobacteria</taxon>
        <taxon>Burkholderiales</taxon>
        <taxon>Burkholderiaceae</taxon>
        <taxon>Limnobacter</taxon>
    </lineage>
</organism>
<accession>A0AA86MBU4</accession>
<dbReference type="Proteomes" id="UP001329151">
    <property type="component" value="Chromosome"/>
</dbReference>
<keyword evidence="2" id="KW-1185">Reference proteome</keyword>
<evidence type="ECO:0000313" key="2">
    <source>
        <dbReference type="Proteomes" id="UP001329151"/>
    </source>
</evidence>
<name>A0AA86MBU4_9BURK</name>
<dbReference type="RefSeq" id="WP_130557828.1">
    <property type="nucleotide sequence ID" value="NZ_AP028947.1"/>
</dbReference>
<reference evidence="1 2" key="1">
    <citation type="submission" date="2023-10" db="EMBL/GenBank/DDBJ databases">
        <title>Complete Genome Sequence of Limnobacter thiooxidans CS-K2T, Isolated from freshwater lake sediments in Bavaria, Germany.</title>
        <authorList>
            <person name="Naruki M."/>
            <person name="Watanabe A."/>
            <person name="Warashina T."/>
            <person name="Morita T."/>
            <person name="Arakawa K."/>
        </authorList>
    </citation>
    <scope>NUCLEOTIDE SEQUENCE [LARGE SCALE GENOMIC DNA]</scope>
    <source>
        <strain evidence="1 2">CS-K2</strain>
    </source>
</reference>